<feature type="compositionally biased region" description="Basic and acidic residues" evidence="4">
    <location>
        <begin position="366"/>
        <end position="392"/>
    </location>
</feature>
<dbReference type="Gene3D" id="3.10.105.10">
    <property type="entry name" value="Dipeptide-binding Protein, Domain 3"/>
    <property type="match status" value="1"/>
</dbReference>
<dbReference type="GO" id="GO:0043190">
    <property type="term" value="C:ATP-binding cassette (ABC) transporter complex"/>
    <property type="evidence" value="ECO:0007669"/>
    <property type="project" value="InterPro"/>
</dbReference>
<feature type="domain" description="Solute-binding protein family 5" evidence="5">
    <location>
        <begin position="83"/>
        <end position="476"/>
    </location>
</feature>
<feature type="region of interest" description="Disordered" evidence="4">
    <location>
        <begin position="363"/>
        <end position="392"/>
    </location>
</feature>
<dbReference type="EMBL" id="CEKZ01000003">
    <property type="protein sequence ID" value="CEQ02232.1"/>
    <property type="molecule type" value="Genomic_DNA"/>
</dbReference>
<protein>
    <submittedName>
        <fullName evidence="6">Solute-binding lipoprotein</fullName>
    </submittedName>
</protein>
<proteinExistence type="inferred from homology"/>
<dbReference type="RefSeq" id="WP_055335229.1">
    <property type="nucleotide sequence ID" value="NZ_CDNF01000003.1"/>
</dbReference>
<dbReference type="Proteomes" id="UP000049127">
    <property type="component" value="Unassembled WGS sequence"/>
</dbReference>
<keyword evidence="6" id="KW-0449">Lipoprotein</keyword>
<evidence type="ECO:0000256" key="2">
    <source>
        <dbReference type="ARBA" id="ARBA00022448"/>
    </source>
</evidence>
<dbReference type="InterPro" id="IPR030678">
    <property type="entry name" value="Peptide/Ni-bd"/>
</dbReference>
<dbReference type="Pfam" id="PF00496">
    <property type="entry name" value="SBP_bac_5"/>
    <property type="match status" value="1"/>
</dbReference>
<gene>
    <name evidence="6" type="primary">appA_1</name>
    <name evidence="6" type="ORF">R28058_00421</name>
</gene>
<dbReference type="Gene3D" id="3.40.190.10">
    <property type="entry name" value="Periplasmic binding protein-like II"/>
    <property type="match status" value="1"/>
</dbReference>
<dbReference type="GO" id="GO:1904680">
    <property type="term" value="F:peptide transmembrane transporter activity"/>
    <property type="evidence" value="ECO:0007669"/>
    <property type="project" value="TreeGrafter"/>
</dbReference>
<reference evidence="6 7" key="1">
    <citation type="submission" date="2015-01" db="EMBL/GenBank/DDBJ databases">
        <authorList>
            <person name="Aslett A.Martin."/>
            <person name="De Silva Nishadi"/>
        </authorList>
    </citation>
    <scope>NUCLEOTIDE SEQUENCE [LARGE SCALE GENOMIC DNA]</scope>
    <source>
        <strain evidence="6 7">R28058</strain>
    </source>
</reference>
<dbReference type="SUPFAM" id="SSF53850">
    <property type="entry name" value="Periplasmic binding protein-like II"/>
    <property type="match status" value="1"/>
</dbReference>
<comment type="similarity">
    <text evidence="1">Belongs to the bacterial solute-binding protein 5 family.</text>
</comment>
<dbReference type="PANTHER" id="PTHR30290:SF9">
    <property type="entry name" value="OLIGOPEPTIDE-BINDING PROTEIN APPA"/>
    <property type="match status" value="1"/>
</dbReference>
<name>A0A0C7QAJ8_PARSO</name>
<dbReference type="OrthoDB" id="9772924at2"/>
<sequence>MKKIKILAIVMAVVFSIVGCSKDGKKDENNGKYENAANDSKYIHLSMINPKTINPINNTDQSVGYVMDLVYDSLFTIDSSYNAVPQLVESSSILSDGKSMEVKLKDAKWHNGNPITSSDVAFTVNSINSSQTSPYKALIGNISDISVIDSKNFRINFKSPSAFSIDTLIFPIVSKDALSGLSSKDLDEYKNNMVGSGPYKISKYDQRSNMILTLNEDYFDKDKIKGVKKEINVMMVPDAEAQVSMTLALSSDITKVGLSDLSQFQKNQFKITNYEGRGYEYIVFNYNKPVMKDLNFRKAIAHAINRKQIVDEGYLGKVSMVNFPLHSKSKYYDESIKPLDYNMDKAKKYLAKIDIEKINNSATNNETKKEESSEKQDKKQQKTEETKETKDAKNNIKDEIKRLDLKILVNKENSERVKAAYVIKENLNEIGIKSTISELEGTALSEALDKQDYDLALIGWEMSPIPDATDIINYSGYSDEKLTGYLNSLKNSTNVNNTKDIYKSIQKYTRDNVPFISIGISDDYLVTNKRIEGDLRPNDFDIYEGIYHLNLEK</sequence>
<accession>A0A0C7QAJ8</accession>
<dbReference type="PROSITE" id="PS51257">
    <property type="entry name" value="PROKAR_LIPOPROTEIN"/>
    <property type="match status" value="1"/>
</dbReference>
<dbReference type="GO" id="GO:0042597">
    <property type="term" value="C:periplasmic space"/>
    <property type="evidence" value="ECO:0007669"/>
    <property type="project" value="UniProtKB-ARBA"/>
</dbReference>
<evidence type="ECO:0000313" key="7">
    <source>
        <dbReference type="Proteomes" id="UP000049127"/>
    </source>
</evidence>
<dbReference type="InterPro" id="IPR000914">
    <property type="entry name" value="SBP_5_dom"/>
</dbReference>
<evidence type="ECO:0000259" key="5">
    <source>
        <dbReference type="Pfam" id="PF00496"/>
    </source>
</evidence>
<evidence type="ECO:0000256" key="3">
    <source>
        <dbReference type="ARBA" id="ARBA00022729"/>
    </source>
</evidence>
<dbReference type="InterPro" id="IPR039424">
    <property type="entry name" value="SBP_5"/>
</dbReference>
<dbReference type="PIRSF" id="PIRSF002741">
    <property type="entry name" value="MppA"/>
    <property type="match status" value="1"/>
</dbReference>
<dbReference type="GO" id="GO:0015833">
    <property type="term" value="P:peptide transport"/>
    <property type="evidence" value="ECO:0007669"/>
    <property type="project" value="TreeGrafter"/>
</dbReference>
<evidence type="ECO:0000256" key="4">
    <source>
        <dbReference type="SAM" id="MobiDB-lite"/>
    </source>
</evidence>
<dbReference type="AlphaFoldDB" id="A0A0C7QAJ8"/>
<dbReference type="CDD" id="cd00995">
    <property type="entry name" value="PBP2_NikA_DppA_OppA_like"/>
    <property type="match status" value="1"/>
</dbReference>
<keyword evidence="2" id="KW-0813">Transport</keyword>
<evidence type="ECO:0000313" key="6">
    <source>
        <dbReference type="EMBL" id="CEQ02232.1"/>
    </source>
</evidence>
<organism evidence="6 7">
    <name type="scientific">Paraclostridium sordellii</name>
    <name type="common">Clostridium sordellii</name>
    <dbReference type="NCBI Taxonomy" id="1505"/>
    <lineage>
        <taxon>Bacteria</taxon>
        <taxon>Bacillati</taxon>
        <taxon>Bacillota</taxon>
        <taxon>Clostridia</taxon>
        <taxon>Peptostreptococcales</taxon>
        <taxon>Peptostreptococcaceae</taxon>
        <taxon>Paraclostridium</taxon>
    </lineage>
</organism>
<evidence type="ECO:0000256" key="1">
    <source>
        <dbReference type="ARBA" id="ARBA00005695"/>
    </source>
</evidence>
<dbReference type="PANTHER" id="PTHR30290">
    <property type="entry name" value="PERIPLASMIC BINDING COMPONENT OF ABC TRANSPORTER"/>
    <property type="match status" value="1"/>
</dbReference>
<keyword evidence="3" id="KW-0732">Signal</keyword>